<feature type="region of interest" description="Disordered" evidence="1">
    <location>
        <begin position="128"/>
        <end position="329"/>
    </location>
</feature>
<feature type="compositionally biased region" description="Basic and acidic residues" evidence="1">
    <location>
        <begin position="9"/>
        <end position="28"/>
    </location>
</feature>
<proteinExistence type="predicted"/>
<feature type="compositionally biased region" description="Low complexity" evidence="1">
    <location>
        <begin position="43"/>
        <end position="99"/>
    </location>
</feature>
<evidence type="ECO:0000256" key="1">
    <source>
        <dbReference type="SAM" id="MobiDB-lite"/>
    </source>
</evidence>
<comment type="caution">
    <text evidence="2">The sequence shown here is derived from an EMBL/GenBank/DDBJ whole genome shotgun (WGS) entry which is preliminary data.</text>
</comment>
<feature type="compositionally biased region" description="Polar residues" evidence="1">
    <location>
        <begin position="226"/>
        <end position="236"/>
    </location>
</feature>
<gene>
    <name evidence="2" type="ORF">TGDOM2_287170</name>
</gene>
<dbReference type="VEuPathDB" id="ToxoDB:TGDOM2_287170"/>
<feature type="compositionally biased region" description="Low complexity" evidence="1">
    <location>
        <begin position="182"/>
        <end position="192"/>
    </location>
</feature>
<protein>
    <submittedName>
        <fullName evidence="2">Uncharacterized protein</fullName>
    </submittedName>
</protein>
<feature type="region of interest" description="Disordered" evidence="1">
    <location>
        <begin position="1"/>
        <end position="104"/>
    </location>
</feature>
<sequence>MEDYRQRHRDAYERRVAEQKAREERERQAASQRNGSTEPAVAPSSCSSSNSQNPPQDSSHVCCPSSSAFSQPRSSLSSSSPSSSAALPSGSSPSAASSSHALGVVDSDRISAEEAASLEEARRLQRQFEAEMEGIRPPDDTYEETLISEDIHPSHRAWWERPSASPIRLSRAASMRSDGRRGQQPPSRQSPQDGEEDDAALARRLQEEEYSRHREMSPVPAIPSGGSPSRTLSAHTPPQGLASRGGNPASPFHMNVSPGRCVIDVDRESDSEVQVVSSRPNSPSPASPPHTRQGDTSAGSVSPWGFRGTSPALDASAGGLTPGSAAAYPAASPEAEVFAAAGIDIDSDEAIMQATIAQSLVDM</sequence>
<dbReference type="AlphaFoldDB" id="A0A086K752"/>
<organism evidence="2 3">
    <name type="scientific">Toxoplasma gondii GAB2-2007-GAL-DOM2</name>
    <dbReference type="NCBI Taxonomy" id="1130820"/>
    <lineage>
        <taxon>Eukaryota</taxon>
        <taxon>Sar</taxon>
        <taxon>Alveolata</taxon>
        <taxon>Apicomplexa</taxon>
        <taxon>Conoidasida</taxon>
        <taxon>Coccidia</taxon>
        <taxon>Eucoccidiorida</taxon>
        <taxon>Eimeriorina</taxon>
        <taxon>Sarcocystidae</taxon>
        <taxon>Toxoplasma</taxon>
    </lineage>
</organism>
<dbReference type="OrthoDB" id="10420347at2759"/>
<feature type="compositionally biased region" description="Basic and acidic residues" evidence="1">
    <location>
        <begin position="128"/>
        <end position="139"/>
    </location>
</feature>
<evidence type="ECO:0000313" key="3">
    <source>
        <dbReference type="Proteomes" id="UP000028837"/>
    </source>
</evidence>
<accession>A0A086K752</accession>
<dbReference type="EMBL" id="AHZU02000786">
    <property type="protein sequence ID" value="KFG40220.1"/>
    <property type="molecule type" value="Genomic_DNA"/>
</dbReference>
<feature type="compositionally biased region" description="Basic and acidic residues" evidence="1">
    <location>
        <begin position="149"/>
        <end position="159"/>
    </location>
</feature>
<feature type="compositionally biased region" description="Basic and acidic residues" evidence="1">
    <location>
        <begin position="200"/>
        <end position="216"/>
    </location>
</feature>
<evidence type="ECO:0000313" key="2">
    <source>
        <dbReference type="EMBL" id="KFG40220.1"/>
    </source>
</evidence>
<name>A0A086K752_TOXGO</name>
<reference evidence="2 3" key="1">
    <citation type="submission" date="2014-02" db="EMBL/GenBank/DDBJ databases">
        <authorList>
            <person name="Sibley D."/>
            <person name="Venepally P."/>
            <person name="Karamycheva S."/>
            <person name="Hadjithomas M."/>
            <person name="Khan A."/>
            <person name="Brunk B."/>
            <person name="Roos D."/>
            <person name="Caler E."/>
            <person name="Lorenzi H."/>
        </authorList>
    </citation>
    <scope>NUCLEOTIDE SEQUENCE [LARGE SCALE GENOMIC DNA]</scope>
    <source>
        <strain evidence="2 3">GAB2-2007-GAL-DOM2</strain>
    </source>
</reference>
<dbReference type="Proteomes" id="UP000028837">
    <property type="component" value="Unassembled WGS sequence"/>
</dbReference>